<organism evidence="9 10">
    <name type="scientific">Saltatorellus ferox</name>
    <dbReference type="NCBI Taxonomy" id="2528018"/>
    <lineage>
        <taxon>Bacteria</taxon>
        <taxon>Pseudomonadati</taxon>
        <taxon>Planctomycetota</taxon>
        <taxon>Planctomycetia</taxon>
        <taxon>Planctomycetia incertae sedis</taxon>
        <taxon>Saltatorellus</taxon>
    </lineage>
</organism>
<keyword evidence="10" id="KW-1185">Reference proteome</keyword>
<evidence type="ECO:0000259" key="8">
    <source>
        <dbReference type="PROSITE" id="PS51202"/>
    </source>
</evidence>
<keyword evidence="5 7" id="KW-1133">Transmembrane helix</keyword>
<dbReference type="SUPFAM" id="SSF116726">
    <property type="entry name" value="TrkA C-terminal domain-like"/>
    <property type="match status" value="2"/>
</dbReference>
<dbReference type="Pfam" id="PF02080">
    <property type="entry name" value="TrkA_C"/>
    <property type="match status" value="2"/>
</dbReference>
<name>A0A518EP07_9BACT</name>
<feature type="transmembrane region" description="Helical" evidence="7">
    <location>
        <begin position="508"/>
        <end position="528"/>
    </location>
</feature>
<feature type="transmembrane region" description="Helical" evidence="7">
    <location>
        <begin position="416"/>
        <end position="436"/>
    </location>
</feature>
<dbReference type="Gene3D" id="3.30.70.1450">
    <property type="entry name" value="Regulator of K+ conductance, C-terminal domain"/>
    <property type="match status" value="2"/>
</dbReference>
<dbReference type="InterPro" id="IPR004680">
    <property type="entry name" value="Cit_transptr-like_dom"/>
</dbReference>
<dbReference type="Pfam" id="PF03600">
    <property type="entry name" value="CitMHS"/>
    <property type="match status" value="1"/>
</dbReference>
<dbReference type="EMBL" id="CP036434">
    <property type="protein sequence ID" value="QDV05824.1"/>
    <property type="molecule type" value="Genomic_DNA"/>
</dbReference>
<dbReference type="AlphaFoldDB" id="A0A518EP07"/>
<evidence type="ECO:0000256" key="3">
    <source>
        <dbReference type="ARBA" id="ARBA00022692"/>
    </source>
</evidence>
<evidence type="ECO:0000256" key="6">
    <source>
        <dbReference type="ARBA" id="ARBA00023136"/>
    </source>
</evidence>
<reference evidence="9 10" key="1">
    <citation type="submission" date="2019-02" db="EMBL/GenBank/DDBJ databases">
        <title>Deep-cultivation of Planctomycetes and their phenomic and genomic characterization uncovers novel biology.</title>
        <authorList>
            <person name="Wiegand S."/>
            <person name="Jogler M."/>
            <person name="Boedeker C."/>
            <person name="Pinto D."/>
            <person name="Vollmers J."/>
            <person name="Rivas-Marin E."/>
            <person name="Kohn T."/>
            <person name="Peeters S.H."/>
            <person name="Heuer A."/>
            <person name="Rast P."/>
            <person name="Oberbeckmann S."/>
            <person name="Bunk B."/>
            <person name="Jeske O."/>
            <person name="Meyerdierks A."/>
            <person name="Storesund J.E."/>
            <person name="Kallscheuer N."/>
            <person name="Luecker S."/>
            <person name="Lage O.M."/>
            <person name="Pohl T."/>
            <person name="Merkel B.J."/>
            <person name="Hornburger P."/>
            <person name="Mueller R.-W."/>
            <person name="Bruemmer F."/>
            <person name="Labrenz M."/>
            <person name="Spormann A.M."/>
            <person name="Op den Camp H."/>
            <person name="Overmann J."/>
            <person name="Amann R."/>
            <person name="Jetten M.S.M."/>
            <person name="Mascher T."/>
            <person name="Medema M.H."/>
            <person name="Devos D.P."/>
            <person name="Kaster A.-K."/>
            <person name="Ovreas L."/>
            <person name="Rohde M."/>
            <person name="Galperin M.Y."/>
            <person name="Jogler C."/>
        </authorList>
    </citation>
    <scope>NUCLEOTIDE SEQUENCE [LARGE SCALE GENOMIC DNA]</scope>
    <source>
        <strain evidence="9 10">Poly30</strain>
    </source>
</reference>
<evidence type="ECO:0000256" key="7">
    <source>
        <dbReference type="SAM" id="Phobius"/>
    </source>
</evidence>
<evidence type="ECO:0000256" key="1">
    <source>
        <dbReference type="ARBA" id="ARBA00004141"/>
    </source>
</evidence>
<feature type="transmembrane region" description="Helical" evidence="7">
    <location>
        <begin position="342"/>
        <end position="374"/>
    </location>
</feature>
<feature type="transmembrane region" description="Helical" evidence="7">
    <location>
        <begin position="80"/>
        <end position="99"/>
    </location>
</feature>
<dbReference type="InterPro" id="IPR006037">
    <property type="entry name" value="RCK_C"/>
</dbReference>
<evidence type="ECO:0000256" key="4">
    <source>
        <dbReference type="ARBA" id="ARBA00022737"/>
    </source>
</evidence>
<sequence length="530" mass="56127">MGALFIVAAGVRETGVIDAIARGALGSPRTLRSALLRIMIPVIGFSAFLNNTPVVAMLIPAVRDWARKLGIAPSKLMLPLSYAAILGGTCTLIGTSTNLVVSGLVEQQTSLGRLGIFDIAWLGVPCALVGAAFVIFAGPKLLPDRGSATSSLHDVREYTAEMMVPEGSPLMGRTVEGAGLRSLPRAYLVEIEREGHLIMAPGPTQLLREGDRLVFTGVVESIKELQTVRGLLPATNQIFKLDEARHNRSLVEAVVSTTSPLVGRTVKIARFRTLYNAVIIAVARNGERVRGQVGEIVMQPGDTLLLEARSQFVEHHRNNRDFFLVSQLEDSSSRRHQHATSAILIIAAMVLASATGVLSMLHASMLAAGLMLIARCTSVQAARDSVDWSALLVIASAFGIGTAIEKSGLASVAVEGLMGVAGGSPLAVLAAMYLVTTVLTELISNNAAVALVFPVAIGSAERLGVHLEPFIYSLMMAGSASFCTPIGYQTNMMVMGPGGYRFADYLRIGAPLNLGLGVITIVLAPLIWPF</sequence>
<dbReference type="RefSeq" id="WP_419191029.1">
    <property type="nucleotide sequence ID" value="NZ_CP036434.1"/>
</dbReference>
<dbReference type="Proteomes" id="UP000320390">
    <property type="component" value="Chromosome"/>
</dbReference>
<keyword evidence="6 7" id="KW-0472">Membrane</keyword>
<comment type="subcellular location">
    <subcellularLocation>
        <location evidence="1">Membrane</location>
        <topology evidence="1">Multi-pass membrane protein</topology>
    </subcellularLocation>
</comment>
<protein>
    <submittedName>
        <fullName evidence="9">Sodium-dependent dicarboxylate transporter SdcS</fullName>
    </submittedName>
</protein>
<keyword evidence="2" id="KW-0813">Transport</keyword>
<feature type="domain" description="RCK C-terminal" evidence="8">
    <location>
        <begin position="147"/>
        <end position="231"/>
    </location>
</feature>
<feature type="transmembrane region" description="Helical" evidence="7">
    <location>
        <begin position="442"/>
        <end position="458"/>
    </location>
</feature>
<dbReference type="GO" id="GO:0005886">
    <property type="term" value="C:plasma membrane"/>
    <property type="evidence" value="ECO:0007669"/>
    <property type="project" value="TreeGrafter"/>
</dbReference>
<proteinExistence type="predicted"/>
<dbReference type="FunFam" id="3.30.70.1450:FF:000009">
    <property type="entry name" value="SLC13 family permease"/>
    <property type="match status" value="1"/>
</dbReference>
<evidence type="ECO:0000256" key="5">
    <source>
        <dbReference type="ARBA" id="ARBA00022989"/>
    </source>
</evidence>
<feature type="transmembrane region" description="Helical" evidence="7">
    <location>
        <begin position="470"/>
        <end position="488"/>
    </location>
</feature>
<evidence type="ECO:0000313" key="9">
    <source>
        <dbReference type="EMBL" id="QDV05824.1"/>
    </source>
</evidence>
<dbReference type="InterPro" id="IPR051679">
    <property type="entry name" value="DASS-Related_Transporters"/>
</dbReference>
<feature type="domain" description="RCK C-terminal" evidence="8">
    <location>
        <begin position="238"/>
        <end position="322"/>
    </location>
</feature>
<feature type="transmembrane region" description="Helical" evidence="7">
    <location>
        <begin position="119"/>
        <end position="137"/>
    </location>
</feature>
<evidence type="ECO:0000313" key="10">
    <source>
        <dbReference type="Proteomes" id="UP000320390"/>
    </source>
</evidence>
<dbReference type="InterPro" id="IPR036721">
    <property type="entry name" value="RCK_C_sf"/>
</dbReference>
<keyword evidence="3 7" id="KW-0812">Transmembrane</keyword>
<keyword evidence="4" id="KW-0677">Repeat</keyword>
<dbReference type="GO" id="GO:0008324">
    <property type="term" value="F:monoatomic cation transmembrane transporter activity"/>
    <property type="evidence" value="ECO:0007669"/>
    <property type="project" value="InterPro"/>
</dbReference>
<dbReference type="PANTHER" id="PTHR43652">
    <property type="entry name" value="BASIC AMINO ACID ANTIPORTER YFCC-RELATED"/>
    <property type="match status" value="1"/>
</dbReference>
<dbReference type="PANTHER" id="PTHR43652:SF2">
    <property type="entry name" value="BASIC AMINO ACID ANTIPORTER YFCC-RELATED"/>
    <property type="match status" value="1"/>
</dbReference>
<evidence type="ECO:0000256" key="2">
    <source>
        <dbReference type="ARBA" id="ARBA00022448"/>
    </source>
</evidence>
<accession>A0A518EP07</accession>
<gene>
    <name evidence="9" type="primary">sdcS_1</name>
    <name evidence="9" type="ORF">Poly30_13270</name>
</gene>
<dbReference type="PROSITE" id="PS51202">
    <property type="entry name" value="RCK_C"/>
    <property type="match status" value="2"/>
</dbReference>
<feature type="transmembrane region" description="Helical" evidence="7">
    <location>
        <begin position="35"/>
        <end position="59"/>
    </location>
</feature>
<dbReference type="GO" id="GO:0006813">
    <property type="term" value="P:potassium ion transport"/>
    <property type="evidence" value="ECO:0007669"/>
    <property type="project" value="InterPro"/>
</dbReference>
<feature type="transmembrane region" description="Helical" evidence="7">
    <location>
        <begin position="386"/>
        <end position="404"/>
    </location>
</feature>